<dbReference type="InterPro" id="IPR013517">
    <property type="entry name" value="FG-GAP"/>
</dbReference>
<dbReference type="InterPro" id="IPR048285">
    <property type="entry name" value="Integrin_alpha_Ig-like_2"/>
</dbReference>
<evidence type="ECO:0000256" key="7">
    <source>
        <dbReference type="ARBA" id="ARBA00022989"/>
    </source>
</evidence>
<dbReference type="AlphaFoldDB" id="A0A3P8XPV7"/>
<keyword evidence="5" id="KW-0677">Repeat</keyword>
<dbReference type="GO" id="GO:0007229">
    <property type="term" value="P:integrin-mediated signaling pathway"/>
    <property type="evidence" value="ECO:0007669"/>
    <property type="project" value="UniProtKB-KW"/>
</dbReference>
<evidence type="ECO:0008006" key="19">
    <source>
        <dbReference type="Google" id="ProtNLM"/>
    </source>
</evidence>
<feature type="domain" description="Integrin alpha third immunoglobulin-like" evidence="16">
    <location>
        <begin position="658"/>
        <end position="832"/>
    </location>
</feature>
<evidence type="ECO:0000256" key="8">
    <source>
        <dbReference type="ARBA" id="ARBA00023037"/>
    </source>
</evidence>
<evidence type="ECO:0000256" key="2">
    <source>
        <dbReference type="ARBA" id="ARBA00008054"/>
    </source>
</evidence>
<evidence type="ECO:0000259" key="16">
    <source>
        <dbReference type="Pfam" id="PF20806"/>
    </source>
</evidence>
<evidence type="ECO:0000259" key="15">
    <source>
        <dbReference type="Pfam" id="PF20805"/>
    </source>
</evidence>
<feature type="domain" description="Integrin alpha second immunoglobulin-like" evidence="15">
    <location>
        <begin position="511"/>
        <end position="653"/>
    </location>
</feature>
<dbReference type="Ensembl" id="ENSELUT00000010155.3">
    <property type="protein sequence ID" value="ENSELUP00000005744.3"/>
    <property type="gene ID" value="ENSELUG00000001333.3"/>
</dbReference>
<reference evidence="17" key="3">
    <citation type="submission" date="2025-08" db="UniProtKB">
        <authorList>
            <consortium name="Ensembl"/>
        </authorList>
    </citation>
    <scope>IDENTIFICATION</scope>
</reference>
<evidence type="ECO:0000256" key="9">
    <source>
        <dbReference type="ARBA" id="ARBA00023136"/>
    </source>
</evidence>
<dbReference type="GO" id="GO:0007160">
    <property type="term" value="P:cell-matrix adhesion"/>
    <property type="evidence" value="ECO:0007669"/>
    <property type="project" value="TreeGrafter"/>
</dbReference>
<evidence type="ECO:0000256" key="6">
    <source>
        <dbReference type="ARBA" id="ARBA00022889"/>
    </source>
</evidence>
<dbReference type="PANTHER" id="PTHR23220:SF9">
    <property type="entry name" value="INTEGRIN ALPHA-6"/>
    <property type="match status" value="1"/>
</dbReference>
<dbReference type="PANTHER" id="PTHR23220">
    <property type="entry name" value="INTEGRIN ALPHA"/>
    <property type="match status" value="1"/>
</dbReference>
<evidence type="ECO:0000313" key="17">
    <source>
        <dbReference type="Ensembl" id="ENSELUP00000005744.3"/>
    </source>
</evidence>
<comment type="similarity">
    <text evidence="2 13">Belongs to the integrin alpha chain family.</text>
</comment>
<dbReference type="InterPro" id="IPR013519">
    <property type="entry name" value="Int_alpha_beta-p"/>
</dbReference>
<dbReference type="SUPFAM" id="SSF69318">
    <property type="entry name" value="Integrin alpha N-terminal domain"/>
    <property type="match status" value="1"/>
</dbReference>
<keyword evidence="18" id="KW-1185">Reference proteome</keyword>
<reference evidence="17" key="2">
    <citation type="submission" date="2020-02" db="EMBL/GenBank/DDBJ databases">
        <title>Esox lucius (northern pike) genome, fEsoLuc1, primary haplotype.</title>
        <authorList>
            <person name="Myers G."/>
            <person name="Karagic N."/>
            <person name="Meyer A."/>
            <person name="Pippel M."/>
            <person name="Reichard M."/>
            <person name="Winkler S."/>
            <person name="Tracey A."/>
            <person name="Sims Y."/>
            <person name="Howe K."/>
            <person name="Rhie A."/>
            <person name="Formenti G."/>
            <person name="Durbin R."/>
            <person name="Fedrigo O."/>
            <person name="Jarvis E.D."/>
        </authorList>
    </citation>
    <scope>NUCLEOTIDE SEQUENCE [LARGE SCALE GENOMIC DNA]</scope>
</reference>
<dbReference type="InterPro" id="IPR032695">
    <property type="entry name" value="Integrin_dom_sf"/>
</dbReference>
<dbReference type="Bgee" id="ENSELUG00000001333">
    <property type="expression patterns" value="Expressed in nose and 15 other cell types or tissues"/>
</dbReference>
<keyword evidence="6 13" id="KW-0130">Cell adhesion</keyword>
<keyword evidence="3 13" id="KW-0812">Transmembrane</keyword>
<evidence type="ECO:0000256" key="13">
    <source>
        <dbReference type="RuleBase" id="RU003762"/>
    </source>
</evidence>
<dbReference type="PRINTS" id="PR01185">
    <property type="entry name" value="INTEGRINA"/>
</dbReference>
<evidence type="ECO:0000256" key="14">
    <source>
        <dbReference type="SAM" id="MobiDB-lite"/>
    </source>
</evidence>
<protein>
    <recommendedName>
        <fullName evidence="19">Integrin alpha-2 domain-containing protein</fullName>
    </recommendedName>
</protein>
<dbReference type="InterPro" id="IPR000413">
    <property type="entry name" value="Integrin_alpha"/>
</dbReference>
<evidence type="ECO:0000256" key="1">
    <source>
        <dbReference type="ARBA" id="ARBA00004479"/>
    </source>
</evidence>
<evidence type="ECO:0000256" key="11">
    <source>
        <dbReference type="ARBA" id="ARBA00023180"/>
    </source>
</evidence>
<sequence length="950" mass="105330">MGDRLLQFLSLISLLFLLEWTQISSFNLDTENVMIKKGDSGSLFGYSLAMHQQLHPDKRKLLVGAPKAKALNGQKSKITGGLYDCDSPLISTSCNRLQFDNSEDLESESKENQWMGVTVNSQGPGGKIVTCAHRYQQRKRVNSDDESRNILGRCYVLSQDLTIKQEPGDGGDWKLCEGRKAGHELYGSCQQGMSATFTQDPYYLVFGVPGAFNWKGVVRVENSSLLQLGIFDDGPYELGEDNPAKIPVPDSSYLGFSLDSGNAITKKDQLTIVAGAPRANHSGAVVLLKTVLSTNLLEKEYILEGEGLASSFGYDLTVVDLNADGWQDIVVGAPQYFEKDKKVGGAIYVYINKNGDWNMVKPTRIDGTEDSMFGLAVENLGDLNMDNYNDIAVGAPYTKEGGKVFIYHGSADGLITTPTQVLSGSAGTKLFGYSLAGNMDLDMNSYPDLAVGSLSDSVFENIKDKLRGIPVQVNVEIENPKRTRRQIPGISPILNPKPQKPVMVNFRKEGCGSDNVCQSKLKLQHRFCYKEPNTDEFSPLKVVQKDIALEITVTNENGDDAHEATLVASLPSTLTYSADYSAERQVICKANTNGSQAVCDLGNPFKRNSWVKFYIILSTAGIPLDTTDLEIDLQLGTTSVQDPVEVKAKAKVEIELQLSLTGLAKPSQVYFSGEAKGESAMKTEGDVGSLIEFEFRMINLGRALKTYGTSYLIINWPKETMEGKWILYLMKMNAQGLGQITCSPESEINPHTLKESSNSRKRRATKETKPSEGTISALLNKERKSATLSCGDGAKCVEIRCPLHDLDSNAVILLRSRLWNTTFLEVKHTYMRLYFISFTLETGIFDCDYLLILMDAFSPQMKVTVFPERLMAQYGGTPWWPILLAILLGLLMLGLLAFLLWKWGFFKRSKYDDSVPSYNAVRIKNEENDHLESLEKKAWITSWNKNESHS</sequence>
<evidence type="ECO:0000256" key="4">
    <source>
        <dbReference type="ARBA" id="ARBA00022729"/>
    </source>
</evidence>
<dbReference type="Proteomes" id="UP000265140">
    <property type="component" value="Chromosome 3"/>
</dbReference>
<dbReference type="GO" id="GO:0098609">
    <property type="term" value="P:cell-cell adhesion"/>
    <property type="evidence" value="ECO:0007669"/>
    <property type="project" value="TreeGrafter"/>
</dbReference>
<dbReference type="GO" id="GO:0008305">
    <property type="term" value="C:integrin complex"/>
    <property type="evidence" value="ECO:0007669"/>
    <property type="project" value="InterPro"/>
</dbReference>
<feature type="repeat" description="FG-GAP" evidence="12">
    <location>
        <begin position="241"/>
        <end position="297"/>
    </location>
</feature>
<dbReference type="Gene3D" id="2.130.10.130">
    <property type="entry name" value="Integrin alpha, N-terminal"/>
    <property type="match status" value="1"/>
</dbReference>
<feature type="repeat" description="FG-GAP" evidence="12">
    <location>
        <begin position="360"/>
        <end position="416"/>
    </location>
</feature>
<keyword evidence="9 13" id="KW-0472">Membrane</keyword>
<dbReference type="Gene3D" id="2.60.40.1460">
    <property type="entry name" value="Integrin domains. Chain A, domain 2"/>
    <property type="match status" value="1"/>
</dbReference>
<dbReference type="GO" id="GO:0033627">
    <property type="term" value="P:cell adhesion mediated by integrin"/>
    <property type="evidence" value="ECO:0007669"/>
    <property type="project" value="TreeGrafter"/>
</dbReference>
<dbReference type="InterPro" id="IPR018184">
    <property type="entry name" value="Integrin_alpha_C_CS"/>
</dbReference>
<dbReference type="InterPro" id="IPR028994">
    <property type="entry name" value="Integrin_alpha_N"/>
</dbReference>
<evidence type="ECO:0000256" key="3">
    <source>
        <dbReference type="ARBA" id="ARBA00022692"/>
    </source>
</evidence>
<feature type="chain" id="PRO_5044046943" description="Integrin alpha-2 domain-containing protein" evidence="13">
    <location>
        <begin position="26"/>
        <end position="950"/>
    </location>
</feature>
<keyword evidence="8 13" id="KW-0401">Integrin</keyword>
<reference evidence="17" key="4">
    <citation type="submission" date="2025-09" db="UniProtKB">
        <authorList>
            <consortium name="Ensembl"/>
        </authorList>
    </citation>
    <scope>IDENTIFICATION</scope>
</reference>
<dbReference type="SMART" id="SM00191">
    <property type="entry name" value="Int_alpha"/>
    <property type="match status" value="5"/>
</dbReference>
<dbReference type="InterPro" id="IPR048286">
    <property type="entry name" value="Integrin_alpha_Ig-like_3"/>
</dbReference>
<accession>A0A3P8XPV7</accession>
<dbReference type="GO" id="GO:0005178">
    <property type="term" value="F:integrin binding"/>
    <property type="evidence" value="ECO:0007669"/>
    <property type="project" value="TreeGrafter"/>
</dbReference>
<dbReference type="GeneTree" id="ENSGT00940000155353"/>
<evidence type="ECO:0000256" key="12">
    <source>
        <dbReference type="PROSITE-ProRule" id="PRU00803"/>
    </source>
</evidence>
<evidence type="ECO:0000313" key="18">
    <source>
        <dbReference type="Proteomes" id="UP000265140"/>
    </source>
</evidence>
<dbReference type="GO" id="GO:0009897">
    <property type="term" value="C:external side of plasma membrane"/>
    <property type="evidence" value="ECO:0007669"/>
    <property type="project" value="TreeGrafter"/>
</dbReference>
<feature type="signal peptide" evidence="13">
    <location>
        <begin position="1"/>
        <end position="25"/>
    </location>
</feature>
<dbReference type="Gene3D" id="2.60.40.1510">
    <property type="entry name" value="ntegrin, alpha v. Chain A, domain 3"/>
    <property type="match status" value="1"/>
</dbReference>
<keyword evidence="10 13" id="KW-0675">Receptor</keyword>
<organism evidence="17 18">
    <name type="scientific">Esox lucius</name>
    <name type="common">Northern pike</name>
    <dbReference type="NCBI Taxonomy" id="8010"/>
    <lineage>
        <taxon>Eukaryota</taxon>
        <taxon>Metazoa</taxon>
        <taxon>Chordata</taxon>
        <taxon>Craniata</taxon>
        <taxon>Vertebrata</taxon>
        <taxon>Euteleostomi</taxon>
        <taxon>Actinopterygii</taxon>
        <taxon>Neopterygii</taxon>
        <taxon>Teleostei</taxon>
        <taxon>Protacanthopterygii</taxon>
        <taxon>Esociformes</taxon>
        <taxon>Esocidae</taxon>
        <taxon>Esox</taxon>
    </lineage>
</organism>
<evidence type="ECO:0000256" key="10">
    <source>
        <dbReference type="ARBA" id="ARBA00023170"/>
    </source>
</evidence>
<feature type="region of interest" description="Disordered" evidence="14">
    <location>
        <begin position="744"/>
        <end position="772"/>
    </location>
</feature>
<feature type="transmembrane region" description="Helical" evidence="13">
    <location>
        <begin position="879"/>
        <end position="901"/>
    </location>
</feature>
<keyword evidence="7 13" id="KW-1133">Transmembrane helix</keyword>
<dbReference type="GO" id="GO:0050900">
    <property type="term" value="P:leukocyte migration"/>
    <property type="evidence" value="ECO:0007669"/>
    <property type="project" value="TreeGrafter"/>
</dbReference>
<reference evidence="18" key="1">
    <citation type="journal article" date="2014" name="PLoS ONE">
        <title>The genome and linkage map of the northern pike (Esox lucius): conserved synteny revealed between the salmonid sister group and the Neoteleostei.</title>
        <authorList>
            <person name="Rondeau E.B."/>
            <person name="Minkley D.R."/>
            <person name="Leong J.S."/>
            <person name="Messmer A.M."/>
            <person name="Jantzen J.R."/>
            <person name="von Schalburg K.R."/>
            <person name="Lemon C."/>
            <person name="Bird N.H."/>
            <person name="Koop B.F."/>
        </authorList>
    </citation>
    <scope>NUCLEOTIDE SEQUENCE</scope>
</reference>
<dbReference type="PROSITE" id="PS51470">
    <property type="entry name" value="FG_GAP"/>
    <property type="match status" value="3"/>
</dbReference>
<proteinExistence type="inferred from homology"/>
<keyword evidence="4 13" id="KW-0732">Signal</keyword>
<dbReference type="Pfam" id="PF20805">
    <property type="entry name" value="Integrin_A_Ig_2"/>
    <property type="match status" value="1"/>
</dbReference>
<keyword evidence="11" id="KW-0325">Glycoprotein</keyword>
<feature type="repeat" description="FG-GAP" evidence="12">
    <location>
        <begin position="298"/>
        <end position="359"/>
    </location>
</feature>
<dbReference type="PROSITE" id="PS00242">
    <property type="entry name" value="INTEGRIN_ALPHA"/>
    <property type="match status" value="1"/>
</dbReference>
<dbReference type="Pfam" id="PF01839">
    <property type="entry name" value="FG-GAP"/>
    <property type="match status" value="2"/>
</dbReference>
<dbReference type="Gene3D" id="2.60.40.1530">
    <property type="entry name" value="ntegrin, alpha v. Chain A, domain 4"/>
    <property type="match status" value="1"/>
</dbReference>
<evidence type="ECO:0000256" key="5">
    <source>
        <dbReference type="ARBA" id="ARBA00022737"/>
    </source>
</evidence>
<dbReference type="Gene3D" id="1.20.5.930">
    <property type="entry name" value="Bicelle-embedded integrin alpha(iib) transmembrane segment"/>
    <property type="match status" value="1"/>
</dbReference>
<dbReference type="Pfam" id="PF20806">
    <property type="entry name" value="Integrin_A_Ig_3"/>
    <property type="match status" value="1"/>
</dbReference>
<comment type="subcellular location">
    <subcellularLocation>
        <location evidence="1 13">Membrane</location>
        <topology evidence="1 13">Single-pass type I membrane protein</topology>
    </subcellularLocation>
</comment>
<name>A0A3P8XPV7_ESOLU</name>
<dbReference type="SUPFAM" id="SSF69179">
    <property type="entry name" value="Integrin domains"/>
    <property type="match status" value="2"/>
</dbReference>